<name>R6WHE4_9FIRM</name>
<dbReference type="HOGENOM" id="CLU_723175_0_0_9"/>
<dbReference type="EMBL" id="CBGL010000038">
    <property type="protein sequence ID" value="CDD10518.1"/>
    <property type="molecule type" value="Genomic_DNA"/>
</dbReference>
<dbReference type="SMART" id="SM00849">
    <property type="entry name" value="Lactamase_B"/>
    <property type="match status" value="1"/>
</dbReference>
<dbReference type="RefSeq" id="WP_021721070.1">
    <property type="nucleotide sequence ID" value="NZ_FR892822.1"/>
</dbReference>
<dbReference type="InterPro" id="IPR050698">
    <property type="entry name" value="MBL"/>
</dbReference>
<dbReference type="PANTHER" id="PTHR11203">
    <property type="entry name" value="CLEAVAGE AND POLYADENYLATION SPECIFICITY FACTOR FAMILY MEMBER"/>
    <property type="match status" value="1"/>
</dbReference>
<dbReference type="Pfam" id="PF12706">
    <property type="entry name" value="Lactamase_B_2"/>
    <property type="match status" value="1"/>
</dbReference>
<comment type="caution">
    <text evidence="2">The sequence shown here is derived from an EMBL/GenBank/DDBJ whole genome shotgun (WGS) entry which is preliminary data.</text>
</comment>
<dbReference type="PANTHER" id="PTHR11203:SF37">
    <property type="entry name" value="INTEGRATOR COMPLEX SUBUNIT 11"/>
    <property type="match status" value="1"/>
</dbReference>
<evidence type="ECO:0000313" key="3">
    <source>
        <dbReference type="Proteomes" id="UP000014937"/>
    </source>
</evidence>
<sequence length="377" mass="42953">MRQKDICFMPLGGAQRVGRSCYYLRLGQSNILLDCGLQRINGATCSPDFRSLLTSRFMESMQQLDHVYISHAHTDHVGYLPQLMQMAPQASVYMTLQTKQLAEYRLIANSSQQGAAEASRLLSNVAPVNYLQKIKQRDYTVTFFPAGHIPGAMMTLFEYAGRKILYTGDYSLQSAFGLDGCWLPDDLEVDVLLMCALHAKQPYSVRKKNTLPQRISEVMSNLQRGQSVYLQAFDPGRVLELLMALNREIEQSGQVYPIYLEPEAMAAVHVMESLQLPVLQQNNYSSFYAGAAHPHVVIGTKRKEQVSWRYRIFGNAYTLHEDYGEMLSFIRRLNPRQAYLVHCAEGYYGHTVEQELMRDAQCRTQVVFPEEGDIYTI</sequence>
<dbReference type="Proteomes" id="UP000014937">
    <property type="component" value="Unassembled WGS sequence"/>
</dbReference>
<evidence type="ECO:0000313" key="2">
    <source>
        <dbReference type="EMBL" id="CDD10518.1"/>
    </source>
</evidence>
<protein>
    <submittedName>
        <fullName evidence="2">Metallo-beta-lactamase domain protein</fullName>
    </submittedName>
</protein>
<dbReference type="AlphaFoldDB" id="R6WHE4"/>
<dbReference type="InterPro" id="IPR036866">
    <property type="entry name" value="RibonucZ/Hydroxyglut_hydro"/>
</dbReference>
<dbReference type="Gene3D" id="3.60.15.10">
    <property type="entry name" value="Ribonuclease Z/Hydroxyacylglutathione hydrolase-like"/>
    <property type="match status" value="1"/>
</dbReference>
<organism evidence="2 3">
    <name type="scientific">Phascolarctobacterium succinatutens CAG:287</name>
    <dbReference type="NCBI Taxonomy" id="1263101"/>
    <lineage>
        <taxon>Bacteria</taxon>
        <taxon>Bacillati</taxon>
        <taxon>Bacillota</taxon>
        <taxon>Negativicutes</taxon>
        <taxon>Acidaminococcales</taxon>
        <taxon>Acidaminococcaceae</taxon>
        <taxon>Phascolarctobacterium</taxon>
    </lineage>
</organism>
<evidence type="ECO:0000259" key="1">
    <source>
        <dbReference type="SMART" id="SM00849"/>
    </source>
</evidence>
<dbReference type="InterPro" id="IPR001279">
    <property type="entry name" value="Metallo-B-lactamas"/>
</dbReference>
<gene>
    <name evidence="2" type="ORF">BN587_02041</name>
</gene>
<feature type="domain" description="Metallo-beta-lactamase" evidence="1">
    <location>
        <begin position="18"/>
        <end position="214"/>
    </location>
</feature>
<accession>R6WHE4</accession>
<dbReference type="GO" id="GO:0004521">
    <property type="term" value="F:RNA endonuclease activity"/>
    <property type="evidence" value="ECO:0007669"/>
    <property type="project" value="TreeGrafter"/>
</dbReference>
<dbReference type="SUPFAM" id="SSF56281">
    <property type="entry name" value="Metallo-hydrolase/oxidoreductase"/>
    <property type="match status" value="1"/>
</dbReference>
<proteinExistence type="predicted"/>
<reference evidence="2" key="1">
    <citation type="submission" date="2012-11" db="EMBL/GenBank/DDBJ databases">
        <title>Dependencies among metagenomic species, viruses, plasmids and units of genetic variation.</title>
        <authorList>
            <person name="Nielsen H.B."/>
            <person name="Almeida M."/>
            <person name="Juncker A.S."/>
            <person name="Rasmussen S."/>
            <person name="Li J."/>
            <person name="Sunagawa S."/>
            <person name="Plichta D."/>
            <person name="Gautier L."/>
            <person name="Le Chatelier E."/>
            <person name="Peletier E."/>
            <person name="Bonde I."/>
            <person name="Nielsen T."/>
            <person name="Manichanh C."/>
            <person name="Arumugam M."/>
            <person name="Batto J."/>
            <person name="Santos M.B.Q.D."/>
            <person name="Blom N."/>
            <person name="Borruel N."/>
            <person name="Burgdorf K.S."/>
            <person name="Boumezbeur F."/>
            <person name="Casellas F."/>
            <person name="Dore J."/>
            <person name="Guarner F."/>
            <person name="Hansen T."/>
            <person name="Hildebrand F."/>
            <person name="Kaas R.S."/>
            <person name="Kennedy S."/>
            <person name="Kristiansen K."/>
            <person name="Kultima J.R."/>
            <person name="Leonard P."/>
            <person name="Levenez F."/>
            <person name="Lund O."/>
            <person name="Moumen B."/>
            <person name="Le Paslier D."/>
            <person name="Pons N."/>
            <person name="Pedersen O."/>
            <person name="Prifti E."/>
            <person name="Qin J."/>
            <person name="Raes J."/>
            <person name="Tap J."/>
            <person name="Tims S."/>
            <person name="Ussery D.W."/>
            <person name="Yamada T."/>
            <person name="MetaHit consortium"/>
            <person name="Renault P."/>
            <person name="Sicheritz-Ponten T."/>
            <person name="Bork P."/>
            <person name="Wang J."/>
            <person name="Brunak S."/>
            <person name="Ehrlich S.D."/>
        </authorList>
    </citation>
    <scope>NUCLEOTIDE SEQUENCE [LARGE SCALE GENOMIC DNA]</scope>
</reference>